<comment type="caution">
    <text evidence="2">The sequence shown here is derived from an EMBL/GenBank/DDBJ whole genome shotgun (WGS) entry which is preliminary data.</text>
</comment>
<dbReference type="Proteomes" id="UP000012249">
    <property type="component" value="Unassembled WGS sequence"/>
</dbReference>
<organism evidence="2 3">
    <name type="scientific">Leptospira weilii str. Ecochallenge</name>
    <dbReference type="NCBI Taxonomy" id="1049986"/>
    <lineage>
        <taxon>Bacteria</taxon>
        <taxon>Pseudomonadati</taxon>
        <taxon>Spirochaetota</taxon>
        <taxon>Spirochaetia</taxon>
        <taxon>Leptospirales</taxon>
        <taxon>Leptospiraceae</taxon>
        <taxon>Leptospira</taxon>
    </lineage>
</organism>
<reference evidence="2 3" key="1">
    <citation type="submission" date="2013-02" db="EMBL/GenBank/DDBJ databases">
        <authorList>
            <person name="Harkins D.M."/>
            <person name="Durkin A.S."/>
            <person name="Brinkac L.M."/>
            <person name="Haft D.H."/>
            <person name="Selengut J.D."/>
            <person name="Sanka R."/>
            <person name="DePew J."/>
            <person name="Purushe J."/>
            <person name="Haake D.A."/>
            <person name="Matsunaga J."/>
            <person name="Vinetz J.M."/>
            <person name="Sutton G.G."/>
            <person name="Nierman W.C."/>
            <person name="Fouts D.E."/>
        </authorList>
    </citation>
    <scope>NUCLEOTIDE SEQUENCE [LARGE SCALE GENOMIC DNA]</scope>
    <source>
        <strain evidence="2 3">Ecochallenge</strain>
    </source>
</reference>
<accession>N1U9D7</accession>
<dbReference type="EMBL" id="AHMI02000154">
    <property type="protein sequence ID" value="EMY14554.1"/>
    <property type="molecule type" value="Genomic_DNA"/>
</dbReference>
<dbReference type="Pfam" id="PF05598">
    <property type="entry name" value="DUF772"/>
    <property type="match status" value="1"/>
</dbReference>
<evidence type="ECO:0000313" key="3">
    <source>
        <dbReference type="Proteomes" id="UP000012249"/>
    </source>
</evidence>
<name>N1U9D7_9LEPT</name>
<dbReference type="AlphaFoldDB" id="N1U9D7"/>
<protein>
    <submittedName>
        <fullName evidence="2">Transposase PF05598 domain protein</fullName>
    </submittedName>
</protein>
<evidence type="ECO:0000313" key="2">
    <source>
        <dbReference type="EMBL" id="EMY14554.1"/>
    </source>
</evidence>
<proteinExistence type="predicted"/>
<dbReference type="PANTHER" id="PTHR33408">
    <property type="entry name" value="TRANSPOSASE"/>
    <property type="match status" value="1"/>
</dbReference>
<sequence length="152" mass="17809">MAKFKNTDPNQLRMHVLDFQELFGEGHPIHGFKKVIDRIDFEAFERNYQNDETGRPAISPKKVVSALFYSILIGNLSMRELCRLSKLRAELIYLLDGEELDHTFISKFRKIHKKEMQNLFSQTVFLGYESGFINFETISIDGTKNQSERQSW</sequence>
<dbReference type="InterPro" id="IPR008490">
    <property type="entry name" value="Transposase_InsH_N"/>
</dbReference>
<evidence type="ECO:0000259" key="1">
    <source>
        <dbReference type="Pfam" id="PF05598"/>
    </source>
</evidence>
<gene>
    <name evidence="2" type="ORF">LEP1GSC043_2467</name>
</gene>
<feature type="domain" description="Transposase InsH N-terminal" evidence="1">
    <location>
        <begin position="19"/>
        <end position="110"/>
    </location>
</feature>